<evidence type="ECO:0000313" key="6">
    <source>
        <dbReference type="EMBL" id="MYL64015.1"/>
    </source>
</evidence>
<dbReference type="InterPro" id="IPR016035">
    <property type="entry name" value="Acyl_Trfase/lysoPLipase"/>
</dbReference>
<dbReference type="InterPro" id="IPR037483">
    <property type="entry name" value="YjjU-like"/>
</dbReference>
<evidence type="ECO:0000259" key="5">
    <source>
        <dbReference type="PROSITE" id="PS51635"/>
    </source>
</evidence>
<proteinExistence type="predicted"/>
<feature type="short sequence motif" description="DGA/G" evidence="4">
    <location>
        <begin position="160"/>
        <end position="162"/>
    </location>
</feature>
<evidence type="ECO:0000256" key="2">
    <source>
        <dbReference type="ARBA" id="ARBA00022963"/>
    </source>
</evidence>
<accession>A0A845EZV7</accession>
<dbReference type="PROSITE" id="PS51635">
    <property type="entry name" value="PNPLA"/>
    <property type="match status" value="1"/>
</dbReference>
<evidence type="ECO:0000256" key="1">
    <source>
        <dbReference type="ARBA" id="ARBA00022801"/>
    </source>
</evidence>
<organism evidence="6 7">
    <name type="scientific">Guptibacillus hwajinpoensis</name>
    <dbReference type="NCBI Taxonomy" id="208199"/>
    <lineage>
        <taxon>Bacteria</taxon>
        <taxon>Bacillati</taxon>
        <taxon>Bacillota</taxon>
        <taxon>Bacilli</taxon>
        <taxon>Bacillales</taxon>
        <taxon>Guptibacillaceae</taxon>
        <taxon>Guptibacillus</taxon>
    </lineage>
</organism>
<keyword evidence="2 4" id="KW-0442">Lipid degradation</keyword>
<dbReference type="GO" id="GO:0016787">
    <property type="term" value="F:hydrolase activity"/>
    <property type="evidence" value="ECO:0007669"/>
    <property type="project" value="UniProtKB-UniRule"/>
</dbReference>
<dbReference type="Proteomes" id="UP000447833">
    <property type="component" value="Unassembled WGS sequence"/>
</dbReference>
<dbReference type="GO" id="GO:0016042">
    <property type="term" value="P:lipid catabolic process"/>
    <property type="evidence" value="ECO:0007669"/>
    <property type="project" value="UniProtKB-UniRule"/>
</dbReference>
<dbReference type="PANTHER" id="PTHR14226">
    <property type="entry name" value="NEUROPATHY TARGET ESTERASE/SWISS CHEESE D.MELANOGASTER"/>
    <property type="match status" value="1"/>
</dbReference>
<reference evidence="6 7" key="1">
    <citation type="submission" date="2019-11" db="EMBL/GenBank/DDBJ databases">
        <title>Genome sequences of 17 halophilic strains isolated from different environments.</title>
        <authorList>
            <person name="Furrow R.E."/>
        </authorList>
    </citation>
    <scope>NUCLEOTIDE SEQUENCE [LARGE SCALE GENOMIC DNA]</scope>
    <source>
        <strain evidence="6 7">22506_14_FS</strain>
    </source>
</reference>
<gene>
    <name evidence="6" type="ORF">GLW07_11705</name>
</gene>
<protein>
    <submittedName>
        <fullName evidence="6">Patatin family protein</fullName>
    </submittedName>
</protein>
<keyword evidence="3 4" id="KW-0443">Lipid metabolism</keyword>
<dbReference type="InterPro" id="IPR050301">
    <property type="entry name" value="NTE"/>
</dbReference>
<feature type="short sequence motif" description="GXGXXG" evidence="4">
    <location>
        <begin position="10"/>
        <end position="15"/>
    </location>
</feature>
<dbReference type="InterPro" id="IPR002641">
    <property type="entry name" value="PNPLA_dom"/>
</dbReference>
<sequence length="289" mass="33239">MDSVGLVLEGGGMRGVYTAGVLEYMMENNLYFRYVIGVSAGACNAASYLSRQSGRNRTVLIDYVNHPEYISYKNLVRKKQLFGMDLIFDEIPSTHVPFDFDTFQNATEQFVIGTTDIFTGKPYYFNKKDDGEQILPILRASSSLPFMAPPVQINNRFHLDGGITDPIPVHKSEADGNHSHVVILTRNEGYRKQKSKLSWMIQRLYRKNPALALAITSRYKHYNQTLDHIEANRENYFIIQPSTPLEVARIEKSQMRLTSLYNQGYADMKKRHKELENWLEKRALVKETV</sequence>
<comment type="caution">
    <text evidence="6">The sequence shown here is derived from an EMBL/GenBank/DDBJ whole genome shotgun (WGS) entry which is preliminary data.</text>
</comment>
<feature type="active site" description="Nucleophile" evidence="4">
    <location>
        <position position="39"/>
    </location>
</feature>
<feature type="short sequence motif" description="GXSXG" evidence="4">
    <location>
        <begin position="37"/>
        <end position="41"/>
    </location>
</feature>
<dbReference type="SUPFAM" id="SSF52151">
    <property type="entry name" value="FabD/lysophospholipase-like"/>
    <property type="match status" value="1"/>
</dbReference>
<dbReference type="PANTHER" id="PTHR14226:SF25">
    <property type="entry name" value="PHOSPHOESTERASE"/>
    <property type="match status" value="1"/>
</dbReference>
<dbReference type="InterPro" id="IPR045943">
    <property type="entry name" value="DUF6363"/>
</dbReference>
<evidence type="ECO:0000313" key="7">
    <source>
        <dbReference type="Proteomes" id="UP000447833"/>
    </source>
</evidence>
<keyword evidence="1 4" id="KW-0378">Hydrolase</keyword>
<evidence type="ECO:0000256" key="4">
    <source>
        <dbReference type="PROSITE-ProRule" id="PRU01161"/>
    </source>
</evidence>
<name>A0A845EZV7_9BACL</name>
<feature type="domain" description="PNPLA" evidence="5">
    <location>
        <begin position="6"/>
        <end position="173"/>
    </location>
</feature>
<dbReference type="AlphaFoldDB" id="A0A845EZV7"/>
<dbReference type="Pfam" id="PF01734">
    <property type="entry name" value="Patatin"/>
    <property type="match status" value="1"/>
</dbReference>
<dbReference type="RefSeq" id="WP_160919470.1">
    <property type="nucleotide sequence ID" value="NZ_WMEY01000003.1"/>
</dbReference>
<feature type="active site" description="Proton acceptor" evidence="4">
    <location>
        <position position="160"/>
    </location>
</feature>
<dbReference type="Gene3D" id="3.40.1090.10">
    <property type="entry name" value="Cytosolic phospholipase A2 catalytic domain"/>
    <property type="match status" value="2"/>
</dbReference>
<dbReference type="CDD" id="cd07208">
    <property type="entry name" value="Pat_hypo_Ecoli_yjju_like"/>
    <property type="match status" value="1"/>
</dbReference>
<dbReference type="EMBL" id="WMEY01000003">
    <property type="protein sequence ID" value="MYL64015.1"/>
    <property type="molecule type" value="Genomic_DNA"/>
</dbReference>
<dbReference type="Pfam" id="PF19890">
    <property type="entry name" value="DUF6363"/>
    <property type="match status" value="1"/>
</dbReference>
<evidence type="ECO:0000256" key="3">
    <source>
        <dbReference type="ARBA" id="ARBA00023098"/>
    </source>
</evidence>